<dbReference type="Proteomes" id="UP000034112">
    <property type="component" value="Unassembled WGS sequence"/>
</dbReference>
<accession>A0A0F9X784</accession>
<dbReference type="PANTHER" id="PTHR10366:SF564">
    <property type="entry name" value="STEROL-4-ALPHA-CARBOXYLATE 3-DEHYDROGENASE, DECARBOXYLATING"/>
    <property type="match status" value="1"/>
</dbReference>
<comment type="caution">
    <text evidence="3">The sequence shown here is derived from an EMBL/GenBank/DDBJ whole genome shotgun (WGS) entry which is preliminary data.</text>
</comment>
<sequence>MTNPSGQTLLITVANGFLAGHVIKEALQQGYDVRSTVRSPESAKKKENYESAFIGASNPITGILNDAAPFTLKVEDNCRQLLDPAIRGAIPMLGAVNLYGSSVQRVVTLSSFTAIIYLSKGFRPGYVYSEEDWNLMTYVESANADAVSAYCASKALAEKAIWDWIEHEEHAFSVATINPPLIFGPYIAGITDLKHLNESTAVLWSLLDAKEVPPTDSAGFVDAGVAAKAHIEAYKRPEAGGQRFLVASPFNYQAAVDALREDIPEPVNRIPEGTKGIDISDTVYSVSGKKVERILGIKCMPLRESLRDSFLELLEAERKLV</sequence>
<evidence type="ECO:0000256" key="1">
    <source>
        <dbReference type="ARBA" id="ARBA00023002"/>
    </source>
</evidence>
<name>A0A0F9X784_TRIHA</name>
<dbReference type="OrthoDB" id="2735536at2759"/>
<dbReference type="PANTHER" id="PTHR10366">
    <property type="entry name" value="NAD DEPENDENT EPIMERASE/DEHYDRATASE"/>
    <property type="match status" value="1"/>
</dbReference>
<evidence type="ECO:0000313" key="4">
    <source>
        <dbReference type="Proteomes" id="UP000034112"/>
    </source>
</evidence>
<dbReference type="InterPro" id="IPR050425">
    <property type="entry name" value="NAD(P)_dehydrat-like"/>
</dbReference>
<organism evidence="3 4">
    <name type="scientific">Trichoderma harzianum</name>
    <name type="common">Hypocrea lixii</name>
    <dbReference type="NCBI Taxonomy" id="5544"/>
    <lineage>
        <taxon>Eukaryota</taxon>
        <taxon>Fungi</taxon>
        <taxon>Dikarya</taxon>
        <taxon>Ascomycota</taxon>
        <taxon>Pezizomycotina</taxon>
        <taxon>Sordariomycetes</taxon>
        <taxon>Hypocreomycetidae</taxon>
        <taxon>Hypocreales</taxon>
        <taxon>Hypocreaceae</taxon>
        <taxon>Trichoderma</taxon>
    </lineage>
</organism>
<dbReference type="OMA" id="YESAFIG"/>
<keyword evidence="1" id="KW-0560">Oxidoreductase</keyword>
<dbReference type="Gene3D" id="3.40.50.720">
    <property type="entry name" value="NAD(P)-binding Rossmann-like Domain"/>
    <property type="match status" value="1"/>
</dbReference>
<dbReference type="SUPFAM" id="SSF51735">
    <property type="entry name" value="NAD(P)-binding Rossmann-fold domains"/>
    <property type="match status" value="1"/>
</dbReference>
<dbReference type="InterPro" id="IPR036291">
    <property type="entry name" value="NAD(P)-bd_dom_sf"/>
</dbReference>
<protein>
    <submittedName>
        <fullName evidence="3">NAD dependent epimerase/dehydratase</fullName>
    </submittedName>
</protein>
<proteinExistence type="inferred from homology"/>
<dbReference type="EMBL" id="JOKZ01000216">
    <property type="protein sequence ID" value="KKP01041.1"/>
    <property type="molecule type" value="Genomic_DNA"/>
</dbReference>
<evidence type="ECO:0000313" key="3">
    <source>
        <dbReference type="EMBL" id="KKP01041.1"/>
    </source>
</evidence>
<dbReference type="AlphaFoldDB" id="A0A0F9X784"/>
<reference evidence="4" key="1">
    <citation type="journal article" date="2015" name="Genome Announc.">
        <title>Draft whole-genome sequence of the biocontrol agent Trichoderma harzianum T6776.</title>
        <authorList>
            <person name="Baroncelli R."/>
            <person name="Piaggeschi G."/>
            <person name="Fiorini L."/>
            <person name="Bertolini E."/>
            <person name="Zapparata A."/>
            <person name="Pe M.E."/>
            <person name="Sarrocco S."/>
            <person name="Vannacci G."/>
        </authorList>
    </citation>
    <scope>NUCLEOTIDE SEQUENCE [LARGE SCALE GENOMIC DNA]</scope>
    <source>
        <strain evidence="4">T6776</strain>
    </source>
</reference>
<evidence type="ECO:0000256" key="2">
    <source>
        <dbReference type="ARBA" id="ARBA00023445"/>
    </source>
</evidence>
<comment type="similarity">
    <text evidence="2">Belongs to the NAD(P)-dependent epimerase/dehydratase family. Dihydroflavonol-4-reductase subfamily.</text>
</comment>
<gene>
    <name evidence="3" type="ORF">THAR02_06863</name>
</gene>
<dbReference type="GO" id="GO:0016616">
    <property type="term" value="F:oxidoreductase activity, acting on the CH-OH group of donors, NAD or NADP as acceptor"/>
    <property type="evidence" value="ECO:0007669"/>
    <property type="project" value="TreeGrafter"/>
</dbReference>